<reference evidence="1" key="1">
    <citation type="submission" date="2019-08" db="EMBL/GenBank/DDBJ databases">
        <authorList>
            <person name="Kucharzyk K."/>
            <person name="Murdoch R.W."/>
            <person name="Higgins S."/>
            <person name="Loffler F."/>
        </authorList>
    </citation>
    <scope>NUCLEOTIDE SEQUENCE</scope>
</reference>
<accession>A0A645E7R9</accession>
<organism evidence="1">
    <name type="scientific">bioreactor metagenome</name>
    <dbReference type="NCBI Taxonomy" id="1076179"/>
    <lineage>
        <taxon>unclassified sequences</taxon>
        <taxon>metagenomes</taxon>
        <taxon>ecological metagenomes</taxon>
    </lineage>
</organism>
<dbReference type="AlphaFoldDB" id="A0A645E7R9"/>
<dbReference type="EMBL" id="VSSQ01043882">
    <property type="protein sequence ID" value="MPM97636.1"/>
    <property type="molecule type" value="Genomic_DNA"/>
</dbReference>
<sequence length="56" mass="5826">MRVVQLAGDFLAVAGDERHGSAFVEELDGGLDLGRTDVEFEGDAVFDGSEHGGGDC</sequence>
<name>A0A645E7R9_9ZZZZ</name>
<gene>
    <name evidence="1" type="ORF">SDC9_144811</name>
</gene>
<comment type="caution">
    <text evidence="1">The sequence shown here is derived from an EMBL/GenBank/DDBJ whole genome shotgun (WGS) entry which is preliminary data.</text>
</comment>
<evidence type="ECO:0000313" key="1">
    <source>
        <dbReference type="EMBL" id="MPM97636.1"/>
    </source>
</evidence>
<proteinExistence type="predicted"/>
<protein>
    <submittedName>
        <fullName evidence="1">Uncharacterized protein</fullName>
    </submittedName>
</protein>